<feature type="transmembrane region" description="Helical" evidence="6">
    <location>
        <begin position="145"/>
        <end position="166"/>
    </location>
</feature>
<dbReference type="EMBL" id="QUBG01000004">
    <property type="protein sequence ID" value="TPR43779.1"/>
    <property type="molecule type" value="Genomic_DNA"/>
</dbReference>
<evidence type="ECO:0000256" key="3">
    <source>
        <dbReference type="ARBA" id="ARBA00022692"/>
    </source>
</evidence>
<dbReference type="PANTHER" id="PTHR13929">
    <property type="entry name" value="1,4-DIHYDROXY-2-NAPHTHOATE OCTAPRENYLTRANSFERASE"/>
    <property type="match status" value="1"/>
</dbReference>
<comment type="subcellular location">
    <subcellularLocation>
        <location evidence="1">Membrane</location>
        <topology evidence="1">Multi-pass membrane protein</topology>
    </subcellularLocation>
</comment>
<dbReference type="InterPro" id="IPR000537">
    <property type="entry name" value="UbiA_prenyltransferase"/>
</dbReference>
<dbReference type="CDD" id="cd13962">
    <property type="entry name" value="PT_UbiA_UBIAD1"/>
    <property type="match status" value="1"/>
</dbReference>
<dbReference type="GO" id="GO:0042371">
    <property type="term" value="P:vitamin K biosynthetic process"/>
    <property type="evidence" value="ECO:0007669"/>
    <property type="project" value="TreeGrafter"/>
</dbReference>
<evidence type="ECO:0000256" key="1">
    <source>
        <dbReference type="ARBA" id="ARBA00004141"/>
    </source>
</evidence>
<feature type="transmembrane region" description="Helical" evidence="6">
    <location>
        <begin position="224"/>
        <end position="244"/>
    </location>
</feature>
<feature type="transmembrane region" description="Helical" evidence="6">
    <location>
        <begin position="172"/>
        <end position="193"/>
    </location>
</feature>
<evidence type="ECO:0000313" key="8">
    <source>
        <dbReference type="Proteomes" id="UP000784700"/>
    </source>
</evidence>
<dbReference type="GeneID" id="58108760"/>
<dbReference type="RefSeq" id="WP_140936298.1">
    <property type="nucleotide sequence ID" value="NZ_QUBF01000004.1"/>
</dbReference>
<evidence type="ECO:0000256" key="5">
    <source>
        <dbReference type="ARBA" id="ARBA00023136"/>
    </source>
</evidence>
<gene>
    <name evidence="7" type="ORF">DY130_04930</name>
</gene>
<dbReference type="GO" id="GO:0016020">
    <property type="term" value="C:membrane"/>
    <property type="evidence" value="ECO:0007669"/>
    <property type="project" value="UniProtKB-SubCell"/>
</dbReference>
<name>A0A9Q8ILX7_9LACO</name>
<organism evidence="7 8">
    <name type="scientific">Apilactobacillus micheneri</name>
    <dbReference type="NCBI Taxonomy" id="1899430"/>
    <lineage>
        <taxon>Bacteria</taxon>
        <taxon>Bacillati</taxon>
        <taxon>Bacillota</taxon>
        <taxon>Bacilli</taxon>
        <taxon>Lactobacillales</taxon>
        <taxon>Lactobacillaceae</taxon>
        <taxon>Apilactobacillus</taxon>
    </lineage>
</organism>
<feature type="transmembrane region" description="Helical" evidence="6">
    <location>
        <begin position="37"/>
        <end position="56"/>
    </location>
</feature>
<keyword evidence="3 6" id="KW-0812">Transmembrane</keyword>
<dbReference type="PANTHER" id="PTHR13929:SF0">
    <property type="entry name" value="UBIA PRENYLTRANSFERASE DOMAIN-CONTAINING PROTEIN 1"/>
    <property type="match status" value="1"/>
</dbReference>
<feature type="transmembrane region" description="Helical" evidence="6">
    <location>
        <begin position="7"/>
        <end position="31"/>
    </location>
</feature>
<proteinExistence type="predicted"/>
<protein>
    <submittedName>
        <fullName evidence="7">Prenyltransferase</fullName>
    </submittedName>
</protein>
<evidence type="ECO:0000256" key="2">
    <source>
        <dbReference type="ARBA" id="ARBA00022679"/>
    </source>
</evidence>
<reference evidence="7" key="1">
    <citation type="submission" date="2018-08" db="EMBL/GenBank/DDBJ databases">
        <title>Comparative genomics of wild bee and flower associated Lactobacillus reveals potential adaptation to the bee host.</title>
        <authorList>
            <person name="Vuong H.Q."/>
            <person name="Mcfrederick Q.S."/>
        </authorList>
    </citation>
    <scope>NUCLEOTIDE SEQUENCE</scope>
    <source>
        <strain evidence="7">HV_63</strain>
    </source>
</reference>
<dbReference type="GO" id="GO:0009234">
    <property type="term" value="P:menaquinone biosynthetic process"/>
    <property type="evidence" value="ECO:0007669"/>
    <property type="project" value="TreeGrafter"/>
</dbReference>
<dbReference type="GO" id="GO:0004659">
    <property type="term" value="F:prenyltransferase activity"/>
    <property type="evidence" value="ECO:0007669"/>
    <property type="project" value="InterPro"/>
</dbReference>
<accession>A0A9Q8ILX7</accession>
<evidence type="ECO:0000256" key="6">
    <source>
        <dbReference type="SAM" id="Phobius"/>
    </source>
</evidence>
<dbReference type="Pfam" id="PF01040">
    <property type="entry name" value="UbiA"/>
    <property type="match status" value="1"/>
</dbReference>
<keyword evidence="5 6" id="KW-0472">Membrane</keyword>
<evidence type="ECO:0000256" key="4">
    <source>
        <dbReference type="ARBA" id="ARBA00022989"/>
    </source>
</evidence>
<feature type="transmembrane region" description="Helical" evidence="6">
    <location>
        <begin position="282"/>
        <end position="301"/>
    </location>
</feature>
<dbReference type="InterPro" id="IPR026046">
    <property type="entry name" value="UBIAD1"/>
</dbReference>
<keyword evidence="2" id="KW-0808">Transferase</keyword>
<dbReference type="AlphaFoldDB" id="A0A9Q8ILX7"/>
<feature type="transmembrane region" description="Helical" evidence="6">
    <location>
        <begin position="114"/>
        <end position="133"/>
    </location>
</feature>
<sequence>MIHIKGYLNLIVLGPLLTTIFAFLLGITFVLGNFGSINIWHSLLFLIVALLMHMFTNVTDNLEDYKKAVKHSAHGFIENTRVKGLSITKATRLDIALAILIAVLGIYLVFITTYWLLLIGLWGFGVAFFYSAGNHSLSTTRFGDFASGFTMGIGITFACILINVPLNEINLGLLITAIIASGLTIFSITNMVLANNICDEQDDIDLHRMTIVARIGKDNALKLYAAYYVLMYVSIVVSVIFQWLPWTMLLVLISIPKVWNNTKIFFKKQVKTETFGLTVQNINWFLTLTTIALVIYAAILYI</sequence>
<keyword evidence="4 6" id="KW-1133">Transmembrane helix</keyword>
<evidence type="ECO:0000313" key="7">
    <source>
        <dbReference type="EMBL" id="TPR43779.1"/>
    </source>
</evidence>
<comment type="caution">
    <text evidence="7">The sequence shown here is derived from an EMBL/GenBank/DDBJ whole genome shotgun (WGS) entry which is preliminary data.</text>
</comment>
<dbReference type="Proteomes" id="UP000784700">
    <property type="component" value="Unassembled WGS sequence"/>
</dbReference>